<protein>
    <recommendedName>
        <fullName evidence="21">DNA-formamidopyrimidine glycosylase</fullName>
    </recommendedName>
</protein>
<reference evidence="19 20" key="1">
    <citation type="submission" date="2017-09" db="EMBL/GenBank/DDBJ databases">
        <title>Depth-based differentiation of microbial function through sediment-hosted aquifers and enrichment of novel symbionts in the deep terrestrial subsurface.</title>
        <authorList>
            <person name="Probst A.J."/>
            <person name="Ladd B."/>
            <person name="Jarett J.K."/>
            <person name="Geller-Mcgrath D.E."/>
            <person name="Sieber C.M."/>
            <person name="Emerson J.B."/>
            <person name="Anantharaman K."/>
            <person name="Thomas B.C."/>
            <person name="Malmstrom R."/>
            <person name="Stieglmeier M."/>
            <person name="Klingl A."/>
            <person name="Woyke T."/>
            <person name="Ryan C.M."/>
            <person name="Banfield J.F."/>
        </authorList>
    </citation>
    <scope>NUCLEOTIDE SEQUENCE [LARGE SCALE GENOMIC DNA]</scope>
    <source>
        <strain evidence="19">CG10_big_fil_rev_8_21_14_0_10_46_23</strain>
    </source>
</reference>
<evidence type="ECO:0000256" key="6">
    <source>
        <dbReference type="ARBA" id="ARBA00022763"/>
    </source>
</evidence>
<dbReference type="InterPro" id="IPR000214">
    <property type="entry name" value="Znf_DNA_glyclase/AP_lyase"/>
</dbReference>
<accession>A0A2H0R427</accession>
<evidence type="ECO:0000256" key="13">
    <source>
        <dbReference type="ARBA" id="ARBA00023268"/>
    </source>
</evidence>
<evidence type="ECO:0000256" key="9">
    <source>
        <dbReference type="ARBA" id="ARBA00022833"/>
    </source>
</evidence>
<dbReference type="InterPro" id="IPR010979">
    <property type="entry name" value="Ribosomal_uS13-like_H2TH"/>
</dbReference>
<dbReference type="InterPro" id="IPR035937">
    <property type="entry name" value="FPG_N"/>
</dbReference>
<dbReference type="GO" id="GO:0140078">
    <property type="term" value="F:class I DNA-(apurinic or apyrimidinic site) endonuclease activity"/>
    <property type="evidence" value="ECO:0007669"/>
    <property type="project" value="UniProtKB-EC"/>
</dbReference>
<comment type="cofactor">
    <cofactor evidence="2">
        <name>Zn(2+)</name>
        <dbReference type="ChEBI" id="CHEBI:29105"/>
    </cofactor>
</comment>
<evidence type="ECO:0000256" key="5">
    <source>
        <dbReference type="ARBA" id="ARBA00022723"/>
    </source>
</evidence>
<dbReference type="InterPro" id="IPR015886">
    <property type="entry name" value="H2TH_FPG"/>
</dbReference>
<dbReference type="NCBIfam" id="NF002211">
    <property type="entry name" value="PRK01103.1"/>
    <property type="match status" value="1"/>
</dbReference>
<evidence type="ECO:0000256" key="7">
    <source>
        <dbReference type="ARBA" id="ARBA00022771"/>
    </source>
</evidence>
<dbReference type="SMART" id="SM00898">
    <property type="entry name" value="Fapy_DNA_glyco"/>
    <property type="match status" value="1"/>
</dbReference>
<sequence length="303" mass="34907">MPELPEVETTVRMLGRHLRGRKIIDLWIDKTKPVRTGPGMSWSRSLKQWQNWRKFIVGARIKSVRRRAKLVLIDFDNSKTLVVHLKMSGHFLHGQWRRQKECWLAQTPMIMKTDPWNGYLRAIFSLDNGQMLAFSDLRRFGTMRLVSTTAVAELKDIKSFGPEPLEESFRLKDFKTVLNRSGRIKTVLMNPTNLVGVGNIYSDEALWQAGVHPASRADKIPAPKRKLLYTSLRRILREAIRKKGSSNGDFRTPAGQPGTFHFAQKVYRQTGRDCLKKDGGRIQRIKVGGRSAHFCDKHQQLFK</sequence>
<comment type="catalytic activity">
    <reaction evidence="1">
        <text>Hydrolysis of DNA containing ring-opened 7-methylguanine residues, releasing 2,6-diamino-4-hydroxy-5-(N-methyl)formamidopyrimidine.</text>
        <dbReference type="EC" id="3.2.2.23"/>
    </reaction>
</comment>
<evidence type="ECO:0000256" key="16">
    <source>
        <dbReference type="PROSITE-ProRule" id="PRU00391"/>
    </source>
</evidence>
<keyword evidence="11" id="KW-0234">DNA repair</keyword>
<dbReference type="GO" id="GO:0008270">
    <property type="term" value="F:zinc ion binding"/>
    <property type="evidence" value="ECO:0007669"/>
    <property type="project" value="UniProtKB-KW"/>
</dbReference>
<dbReference type="PROSITE" id="PS51066">
    <property type="entry name" value="ZF_FPG_2"/>
    <property type="match status" value="1"/>
</dbReference>
<name>A0A2H0R427_9BACT</name>
<feature type="domain" description="FPG-type" evidence="17">
    <location>
        <begin position="265"/>
        <end position="300"/>
    </location>
</feature>
<evidence type="ECO:0000256" key="12">
    <source>
        <dbReference type="ARBA" id="ARBA00023239"/>
    </source>
</evidence>
<keyword evidence="12" id="KW-0456">Lyase</keyword>
<keyword evidence="5" id="KW-0479">Metal-binding</keyword>
<keyword evidence="14" id="KW-0326">Glycosidase</keyword>
<dbReference type="SUPFAM" id="SSF81624">
    <property type="entry name" value="N-terminal domain of MutM-like DNA repair proteins"/>
    <property type="match status" value="1"/>
</dbReference>
<evidence type="ECO:0000256" key="1">
    <source>
        <dbReference type="ARBA" id="ARBA00001668"/>
    </source>
</evidence>
<keyword evidence="6" id="KW-0227">DNA damage</keyword>
<keyword evidence="10" id="KW-0238">DNA-binding</keyword>
<evidence type="ECO:0000256" key="2">
    <source>
        <dbReference type="ARBA" id="ARBA00001947"/>
    </source>
</evidence>
<dbReference type="PROSITE" id="PS51068">
    <property type="entry name" value="FPG_CAT"/>
    <property type="match status" value="1"/>
</dbReference>
<dbReference type="InterPro" id="IPR012319">
    <property type="entry name" value="FPG_cat"/>
</dbReference>
<organism evidence="19 20">
    <name type="scientific">Candidatus Yanofskybacteria bacterium CG10_big_fil_rev_8_21_14_0_10_46_23</name>
    <dbReference type="NCBI Taxonomy" id="1975098"/>
    <lineage>
        <taxon>Bacteria</taxon>
        <taxon>Candidatus Yanofskyibacteriota</taxon>
    </lineage>
</organism>
<feature type="domain" description="Formamidopyrimidine-DNA glycosylase catalytic" evidence="18">
    <location>
        <begin position="2"/>
        <end position="141"/>
    </location>
</feature>
<comment type="similarity">
    <text evidence="3">Belongs to the FPG family.</text>
</comment>
<dbReference type="SUPFAM" id="SSF46946">
    <property type="entry name" value="S13-like H2TH domain"/>
    <property type="match status" value="1"/>
</dbReference>
<comment type="caution">
    <text evidence="19">The sequence shown here is derived from an EMBL/GenBank/DDBJ whole genome shotgun (WGS) entry which is preliminary data.</text>
</comment>
<evidence type="ECO:0000259" key="18">
    <source>
        <dbReference type="PROSITE" id="PS51068"/>
    </source>
</evidence>
<dbReference type="Pfam" id="PF01149">
    <property type="entry name" value="Fapy_DNA_glyco"/>
    <property type="match status" value="1"/>
</dbReference>
<dbReference type="Gene3D" id="1.10.8.50">
    <property type="match status" value="1"/>
</dbReference>
<dbReference type="CDD" id="cd08966">
    <property type="entry name" value="EcFpg-like_N"/>
    <property type="match status" value="1"/>
</dbReference>
<dbReference type="Pfam" id="PF06831">
    <property type="entry name" value="H2TH"/>
    <property type="match status" value="1"/>
</dbReference>
<evidence type="ECO:0000256" key="15">
    <source>
        <dbReference type="ARBA" id="ARBA00044632"/>
    </source>
</evidence>
<proteinExistence type="inferred from homology"/>
<evidence type="ECO:0000256" key="4">
    <source>
        <dbReference type="ARBA" id="ARBA00011245"/>
    </source>
</evidence>
<dbReference type="NCBIfam" id="TIGR00577">
    <property type="entry name" value="fpg"/>
    <property type="match status" value="1"/>
</dbReference>
<dbReference type="Proteomes" id="UP000230232">
    <property type="component" value="Unassembled WGS sequence"/>
</dbReference>
<dbReference type="EMBL" id="PCXO01000010">
    <property type="protein sequence ID" value="PIR41281.1"/>
    <property type="molecule type" value="Genomic_DNA"/>
</dbReference>
<dbReference type="Gene3D" id="3.20.190.10">
    <property type="entry name" value="MutM-like, N-terminal"/>
    <property type="match status" value="1"/>
</dbReference>
<evidence type="ECO:0008006" key="21">
    <source>
        <dbReference type="Google" id="ProtNLM"/>
    </source>
</evidence>
<evidence type="ECO:0000259" key="17">
    <source>
        <dbReference type="PROSITE" id="PS51066"/>
    </source>
</evidence>
<keyword evidence="9" id="KW-0862">Zinc</keyword>
<dbReference type="GO" id="GO:0003684">
    <property type="term" value="F:damaged DNA binding"/>
    <property type="evidence" value="ECO:0007669"/>
    <property type="project" value="InterPro"/>
</dbReference>
<gene>
    <name evidence="19" type="ORF">COV31_02665</name>
</gene>
<keyword evidence="7 16" id="KW-0863">Zinc-finger</keyword>
<comment type="subunit">
    <text evidence="4">Monomer.</text>
</comment>
<dbReference type="InterPro" id="IPR020629">
    <property type="entry name" value="FPG_Glyclase"/>
</dbReference>
<comment type="catalytic activity">
    <reaction evidence="15">
        <text>2'-deoxyribonucleotide-(2'-deoxyribose 5'-phosphate)-2'-deoxyribonucleotide-DNA = a 3'-end 2'-deoxyribonucleotide-(2,3-dehydro-2,3-deoxyribose 5'-phosphate)-DNA + a 5'-end 5'-phospho-2'-deoxyribonucleoside-DNA + H(+)</text>
        <dbReference type="Rhea" id="RHEA:66592"/>
        <dbReference type="Rhea" id="RHEA-COMP:13180"/>
        <dbReference type="Rhea" id="RHEA-COMP:16897"/>
        <dbReference type="Rhea" id="RHEA-COMP:17067"/>
        <dbReference type="ChEBI" id="CHEBI:15378"/>
        <dbReference type="ChEBI" id="CHEBI:136412"/>
        <dbReference type="ChEBI" id="CHEBI:157695"/>
        <dbReference type="ChEBI" id="CHEBI:167181"/>
        <dbReference type="EC" id="4.2.99.18"/>
    </reaction>
</comment>
<keyword evidence="13" id="KW-0511">Multifunctional enzyme</keyword>
<keyword evidence="8" id="KW-0378">Hydrolase</keyword>
<evidence type="ECO:0000313" key="19">
    <source>
        <dbReference type="EMBL" id="PIR41281.1"/>
    </source>
</evidence>
<evidence type="ECO:0000313" key="20">
    <source>
        <dbReference type="Proteomes" id="UP000230232"/>
    </source>
</evidence>
<evidence type="ECO:0000256" key="3">
    <source>
        <dbReference type="ARBA" id="ARBA00009409"/>
    </source>
</evidence>
<evidence type="ECO:0000256" key="11">
    <source>
        <dbReference type="ARBA" id="ARBA00023204"/>
    </source>
</evidence>
<dbReference type="AlphaFoldDB" id="A0A2H0R427"/>
<evidence type="ECO:0000256" key="10">
    <source>
        <dbReference type="ARBA" id="ARBA00023125"/>
    </source>
</evidence>
<dbReference type="SUPFAM" id="SSF57716">
    <property type="entry name" value="Glucocorticoid receptor-like (DNA-binding domain)"/>
    <property type="match status" value="1"/>
</dbReference>
<dbReference type="SMART" id="SM01232">
    <property type="entry name" value="H2TH"/>
    <property type="match status" value="1"/>
</dbReference>
<dbReference type="PANTHER" id="PTHR22993:SF9">
    <property type="entry name" value="FORMAMIDOPYRIMIDINE-DNA GLYCOSYLASE"/>
    <property type="match status" value="1"/>
</dbReference>
<dbReference type="GO" id="GO:0006284">
    <property type="term" value="P:base-excision repair"/>
    <property type="evidence" value="ECO:0007669"/>
    <property type="project" value="InterPro"/>
</dbReference>
<dbReference type="PANTHER" id="PTHR22993">
    <property type="entry name" value="FORMAMIDOPYRIMIDINE-DNA GLYCOSYLASE"/>
    <property type="match status" value="1"/>
</dbReference>
<evidence type="ECO:0000256" key="8">
    <source>
        <dbReference type="ARBA" id="ARBA00022801"/>
    </source>
</evidence>
<evidence type="ECO:0000256" key="14">
    <source>
        <dbReference type="ARBA" id="ARBA00023295"/>
    </source>
</evidence>
<dbReference type="GO" id="GO:0034039">
    <property type="term" value="F:8-oxo-7,8-dihydroguanine DNA N-glycosylase activity"/>
    <property type="evidence" value="ECO:0007669"/>
    <property type="project" value="TreeGrafter"/>
</dbReference>